<keyword evidence="3" id="KW-1185">Reference proteome</keyword>
<reference evidence="2" key="1">
    <citation type="submission" date="2021-08" db="EMBL/GenBank/DDBJ databases">
        <authorList>
            <person name="Stevens D.C."/>
        </authorList>
    </citation>
    <scope>NUCLEOTIDE SEQUENCE</scope>
    <source>
        <strain evidence="2">DSM 53165</strain>
    </source>
</reference>
<dbReference type="Proteomes" id="UP001139031">
    <property type="component" value="Unassembled WGS sequence"/>
</dbReference>
<proteinExistence type="predicted"/>
<keyword evidence="1" id="KW-1133">Transmembrane helix</keyword>
<name>A0ABS7U1Y7_9BACT</name>
<comment type="caution">
    <text evidence="2">The sequence shown here is derived from an EMBL/GenBank/DDBJ whole genome shotgun (WGS) entry which is preliminary data.</text>
</comment>
<keyword evidence="1" id="KW-0812">Transmembrane</keyword>
<accession>A0ABS7U1Y7</accession>
<keyword evidence="1" id="KW-0472">Membrane</keyword>
<evidence type="ECO:0000313" key="3">
    <source>
        <dbReference type="Proteomes" id="UP001139031"/>
    </source>
</evidence>
<organism evidence="2 3">
    <name type="scientific">Nannocystis pusilla</name>
    <dbReference type="NCBI Taxonomy" id="889268"/>
    <lineage>
        <taxon>Bacteria</taxon>
        <taxon>Pseudomonadati</taxon>
        <taxon>Myxococcota</taxon>
        <taxon>Polyangia</taxon>
        <taxon>Nannocystales</taxon>
        <taxon>Nannocystaceae</taxon>
        <taxon>Nannocystis</taxon>
    </lineage>
</organism>
<feature type="transmembrane region" description="Helical" evidence="1">
    <location>
        <begin position="256"/>
        <end position="278"/>
    </location>
</feature>
<sequence>MRRPDLRVATLIALLATGELACITAEGVVRKAVPATLDESVGFLEDPQSQARIQRLLADPQIQAASRELTASLVEGALDGLTDAERQAALREATSRYLGAVAKAAGTSLREDISPALAATVRQTLDTALAPKTRQQASALVDQLTRTTVTALTQSAGQGLKQDLGPALRSVLEEDLGPGLAHLVRADLAPALREAVRDELVPVVGIVSREASRQLVLGAADALEELQVKRDLGQLEESLWSRLDHTLHKGVQISQVIAWVLGLALAIVIGLVVRATVLRRRIEADRARSERLLLSLVDELHRGCDKPDVEELLSQIRTRVPDLDDRGYMAELARRADRPRLRGDRPRRRL</sequence>
<gene>
    <name evidence="2" type="ORF">K7C98_35350</name>
</gene>
<evidence type="ECO:0000256" key="1">
    <source>
        <dbReference type="SAM" id="Phobius"/>
    </source>
</evidence>
<evidence type="ECO:0000313" key="2">
    <source>
        <dbReference type="EMBL" id="MBZ5714540.1"/>
    </source>
</evidence>
<dbReference type="RefSeq" id="WP_224196273.1">
    <property type="nucleotide sequence ID" value="NZ_JAIRAU010000048.1"/>
</dbReference>
<protein>
    <submittedName>
        <fullName evidence="2">Uncharacterized protein</fullName>
    </submittedName>
</protein>
<dbReference type="EMBL" id="JAIRAU010000048">
    <property type="protein sequence ID" value="MBZ5714540.1"/>
    <property type="molecule type" value="Genomic_DNA"/>
</dbReference>